<proteinExistence type="predicted"/>
<dbReference type="EMBL" id="CP029553">
    <property type="protein sequence ID" value="AWN45344.1"/>
    <property type="molecule type" value="Genomic_DNA"/>
</dbReference>
<name>A0A2U8WGI5_9HYPH</name>
<gene>
    <name evidence="1" type="ORF">DK419_02590</name>
</gene>
<dbReference type="Proteomes" id="UP000245444">
    <property type="component" value="Chromosome"/>
</dbReference>
<dbReference type="AlphaFoldDB" id="A0A2U8WGI5"/>
<keyword evidence="2" id="KW-1185">Reference proteome</keyword>
<dbReference type="KEGG" id="mtea:DK419_02590"/>
<protein>
    <submittedName>
        <fullName evidence="1">Uncharacterized protein</fullName>
    </submittedName>
</protein>
<organism evidence="1 2">
    <name type="scientific">Methylobacterium terrae</name>
    <dbReference type="NCBI Taxonomy" id="2202827"/>
    <lineage>
        <taxon>Bacteria</taxon>
        <taxon>Pseudomonadati</taxon>
        <taxon>Pseudomonadota</taxon>
        <taxon>Alphaproteobacteria</taxon>
        <taxon>Hyphomicrobiales</taxon>
        <taxon>Methylobacteriaceae</taxon>
        <taxon>Methylobacterium</taxon>
    </lineage>
</organism>
<evidence type="ECO:0000313" key="1">
    <source>
        <dbReference type="EMBL" id="AWN45344.1"/>
    </source>
</evidence>
<reference evidence="1 2" key="1">
    <citation type="submission" date="2018-05" db="EMBL/GenBank/DDBJ databases">
        <title>Complete Genome Sequence of Methylobacterium sp. 17Sr1-28.</title>
        <authorList>
            <person name="Srinivasan S."/>
        </authorList>
    </citation>
    <scope>NUCLEOTIDE SEQUENCE [LARGE SCALE GENOMIC DNA]</scope>
    <source>
        <strain evidence="1 2">17Sr1-28</strain>
    </source>
</reference>
<sequence length="109" mass="11959">MHVMRNVPAHIGYSGRRVVSVFIANAFAQDDPKRPVRSGCRSPNCALYRPIIFQERQGALRGHAIPRLQSAVSIQRIATQATHTPAGRGGPNLLVAVALSWMNSIYLRA</sequence>
<dbReference type="OrthoDB" id="165209at2"/>
<evidence type="ECO:0000313" key="2">
    <source>
        <dbReference type="Proteomes" id="UP000245444"/>
    </source>
</evidence>
<accession>A0A2U8WGI5</accession>